<name>A0A1W6L5N4_9BURK</name>
<dbReference type="SUPFAM" id="SSF47413">
    <property type="entry name" value="lambda repressor-like DNA-binding domains"/>
    <property type="match status" value="1"/>
</dbReference>
<organism evidence="2 3">
    <name type="scientific">Piscinibacter gummiphilus</name>
    <dbReference type="NCBI Taxonomy" id="946333"/>
    <lineage>
        <taxon>Bacteria</taxon>
        <taxon>Pseudomonadati</taxon>
        <taxon>Pseudomonadota</taxon>
        <taxon>Betaproteobacteria</taxon>
        <taxon>Burkholderiales</taxon>
        <taxon>Sphaerotilaceae</taxon>
        <taxon>Piscinibacter</taxon>
    </lineage>
</organism>
<keyword evidence="3" id="KW-1185">Reference proteome</keyword>
<dbReference type="Gene3D" id="1.10.260.40">
    <property type="entry name" value="lambda repressor-like DNA-binding domains"/>
    <property type="match status" value="1"/>
</dbReference>
<proteinExistence type="predicted"/>
<dbReference type="OrthoDB" id="8527856at2"/>
<dbReference type="AlphaFoldDB" id="A0A1W6L5N4"/>
<dbReference type="STRING" id="946333.A4W93_06750"/>
<dbReference type="PROSITE" id="PS50943">
    <property type="entry name" value="HTH_CROC1"/>
    <property type="match status" value="1"/>
</dbReference>
<dbReference type="RefSeq" id="WP_085749904.1">
    <property type="nucleotide sequence ID" value="NZ_BSPR01000003.1"/>
</dbReference>
<reference evidence="2 3" key="1">
    <citation type="submission" date="2016-04" db="EMBL/GenBank/DDBJ databases">
        <title>Complete genome sequence of natural rubber-degrading, novel Gram-negative bacterium, Rhizobacter gummiphilus strain NS21.</title>
        <authorList>
            <person name="Tabata M."/>
            <person name="Kasai D."/>
            <person name="Fukuda M."/>
        </authorList>
    </citation>
    <scope>NUCLEOTIDE SEQUENCE [LARGE SCALE GENOMIC DNA]</scope>
    <source>
        <strain evidence="2 3">NS21</strain>
    </source>
</reference>
<evidence type="ECO:0000313" key="3">
    <source>
        <dbReference type="Proteomes" id="UP000193427"/>
    </source>
</evidence>
<sequence length="93" mass="10479">MRPSRNPVLLEALGSCLKDRRIELGITQEDVASAAGIDRPYITLIESARKQPTISVLWKLAAAVQFSPAEFAERIERRHRALKRRAREAPSEV</sequence>
<dbReference type="KEGG" id="rgu:A4W93_06750"/>
<gene>
    <name evidence="2" type="ORF">A4W93_06750</name>
</gene>
<dbReference type="GO" id="GO:0003677">
    <property type="term" value="F:DNA binding"/>
    <property type="evidence" value="ECO:0007669"/>
    <property type="project" value="UniProtKB-KW"/>
</dbReference>
<dbReference type="Proteomes" id="UP000193427">
    <property type="component" value="Chromosome"/>
</dbReference>
<dbReference type="GO" id="GO:0003700">
    <property type="term" value="F:DNA-binding transcription factor activity"/>
    <property type="evidence" value="ECO:0007669"/>
    <property type="project" value="TreeGrafter"/>
</dbReference>
<dbReference type="EMBL" id="CP015118">
    <property type="protein sequence ID" value="ARN19641.1"/>
    <property type="molecule type" value="Genomic_DNA"/>
</dbReference>
<dbReference type="InterPro" id="IPR001387">
    <property type="entry name" value="Cro/C1-type_HTH"/>
</dbReference>
<accession>A0A1W6L5N4</accession>
<evidence type="ECO:0000313" key="2">
    <source>
        <dbReference type="EMBL" id="ARN19641.1"/>
    </source>
</evidence>
<dbReference type="InterPro" id="IPR010982">
    <property type="entry name" value="Lambda_DNA-bd_dom_sf"/>
</dbReference>
<dbReference type="GO" id="GO:0005829">
    <property type="term" value="C:cytosol"/>
    <property type="evidence" value="ECO:0007669"/>
    <property type="project" value="TreeGrafter"/>
</dbReference>
<keyword evidence="1" id="KW-0238">DNA-binding</keyword>
<dbReference type="Pfam" id="PF01381">
    <property type="entry name" value="HTH_3"/>
    <property type="match status" value="1"/>
</dbReference>
<protein>
    <submittedName>
        <fullName evidence="2">Transcriptional regulator</fullName>
    </submittedName>
</protein>
<dbReference type="SMART" id="SM00530">
    <property type="entry name" value="HTH_XRE"/>
    <property type="match status" value="1"/>
</dbReference>
<dbReference type="PANTHER" id="PTHR46797:SF1">
    <property type="entry name" value="METHYLPHOSPHONATE SYNTHASE"/>
    <property type="match status" value="1"/>
</dbReference>
<dbReference type="InterPro" id="IPR050807">
    <property type="entry name" value="TransReg_Diox_bact_type"/>
</dbReference>
<evidence type="ECO:0000256" key="1">
    <source>
        <dbReference type="ARBA" id="ARBA00023125"/>
    </source>
</evidence>
<dbReference type="CDD" id="cd00093">
    <property type="entry name" value="HTH_XRE"/>
    <property type="match status" value="1"/>
</dbReference>
<dbReference type="PANTHER" id="PTHR46797">
    <property type="entry name" value="HTH-TYPE TRANSCRIPTIONAL REGULATOR"/>
    <property type="match status" value="1"/>
</dbReference>